<proteinExistence type="inferred from homology"/>
<feature type="domain" description="YCII-related" evidence="2">
    <location>
        <begin position="1"/>
        <end position="81"/>
    </location>
</feature>
<organism evidence="3 4">
    <name type="scientific">Gilliamella bombicola</name>
    <dbReference type="NCBI Taxonomy" id="1798182"/>
    <lineage>
        <taxon>Bacteria</taxon>
        <taxon>Pseudomonadati</taxon>
        <taxon>Pseudomonadota</taxon>
        <taxon>Gammaproteobacteria</taxon>
        <taxon>Orbales</taxon>
        <taxon>Orbaceae</taxon>
        <taxon>Gilliamella</taxon>
    </lineage>
</organism>
<dbReference type="InterPro" id="IPR005545">
    <property type="entry name" value="YCII"/>
</dbReference>
<dbReference type="OrthoDB" id="9814407at2"/>
<evidence type="ECO:0000259" key="2">
    <source>
        <dbReference type="Pfam" id="PF03795"/>
    </source>
</evidence>
<protein>
    <submittedName>
        <fullName evidence="3">Uncharacterized conserved protein YciI, contains a putative active-site phosphohistidine</fullName>
    </submittedName>
</protein>
<dbReference type="PANTHER" id="PTHR37828">
    <property type="entry name" value="GSR2449 PROTEIN"/>
    <property type="match status" value="1"/>
</dbReference>
<dbReference type="InterPro" id="IPR011008">
    <property type="entry name" value="Dimeric_a/b-barrel"/>
</dbReference>
<evidence type="ECO:0000256" key="1">
    <source>
        <dbReference type="ARBA" id="ARBA00007689"/>
    </source>
</evidence>
<dbReference type="AlphaFoldDB" id="A0A1C4ATD5"/>
<accession>A0A1C4ATD5</accession>
<dbReference type="PANTHER" id="PTHR37828:SF1">
    <property type="entry name" value="YCII-RELATED DOMAIN-CONTAINING PROTEIN"/>
    <property type="match status" value="1"/>
</dbReference>
<dbReference type="RefSeq" id="WP_091347487.1">
    <property type="nucleotide sequence ID" value="NZ_FMAQ01000003.1"/>
</dbReference>
<reference evidence="4" key="1">
    <citation type="submission" date="2016-08" db="EMBL/GenBank/DDBJ databases">
        <authorList>
            <person name="Varghese N."/>
            <person name="Submissions Spin"/>
        </authorList>
    </citation>
    <scope>NUCLEOTIDE SEQUENCE [LARGE SCALE GENOMIC DNA]</scope>
    <source>
        <strain evidence="4">R-53248</strain>
    </source>
</reference>
<dbReference type="EMBL" id="FMAQ01000003">
    <property type="protein sequence ID" value="SCB97922.1"/>
    <property type="molecule type" value="Genomic_DNA"/>
</dbReference>
<dbReference type="Pfam" id="PF03795">
    <property type="entry name" value="YCII"/>
    <property type="match status" value="1"/>
</dbReference>
<dbReference type="Proteomes" id="UP000199670">
    <property type="component" value="Unassembled WGS sequence"/>
</dbReference>
<name>A0A1C4ATD5_9GAMM</name>
<keyword evidence="4" id="KW-1185">Reference proteome</keyword>
<dbReference type="STRING" id="1798182.GA0061081_103124"/>
<evidence type="ECO:0000313" key="3">
    <source>
        <dbReference type="EMBL" id="SCB97922.1"/>
    </source>
</evidence>
<dbReference type="SUPFAM" id="SSF54909">
    <property type="entry name" value="Dimeric alpha+beta barrel"/>
    <property type="match status" value="1"/>
</dbReference>
<evidence type="ECO:0000313" key="4">
    <source>
        <dbReference type="Proteomes" id="UP000199670"/>
    </source>
</evidence>
<gene>
    <name evidence="3" type="ORF">GA0061081_103124</name>
</gene>
<dbReference type="Gene3D" id="3.30.70.1060">
    <property type="entry name" value="Dimeric alpha+beta barrel"/>
    <property type="match status" value="1"/>
</dbReference>
<sequence>MYICTLTYVKPITEVEKYLSQHIDYLEDYYRSGHFIASGPKVPRTGGVIICRAENKEQALAILQKDPFYIHHIAQYEIIEFVPSKYTDGFEEFI</sequence>
<comment type="similarity">
    <text evidence="1">Belongs to the YciI family.</text>
</comment>